<comment type="subcellular location">
    <subcellularLocation>
        <location evidence="1">Nucleus</location>
    </subcellularLocation>
</comment>
<evidence type="ECO:0000313" key="7">
    <source>
        <dbReference type="Proteomes" id="UP000007796"/>
    </source>
</evidence>
<protein>
    <submittedName>
        <fullName evidence="6">DNA-binding protein</fullName>
    </submittedName>
</protein>
<proteinExistence type="inferred from homology"/>
<evidence type="ECO:0000256" key="4">
    <source>
        <dbReference type="SAM" id="Coils"/>
    </source>
</evidence>
<gene>
    <name evidence="6" type="ORF">CMQ_6595</name>
</gene>
<evidence type="ECO:0000256" key="5">
    <source>
        <dbReference type="SAM" id="MobiDB-lite"/>
    </source>
</evidence>
<dbReference type="HOGENOM" id="CLU_009379_2_0_1"/>
<name>F0X809_GROCL</name>
<feature type="region of interest" description="Disordered" evidence="5">
    <location>
        <begin position="355"/>
        <end position="553"/>
    </location>
</feature>
<evidence type="ECO:0000256" key="3">
    <source>
        <dbReference type="ARBA" id="ARBA00023242"/>
    </source>
</evidence>
<reference evidence="6 7" key="1">
    <citation type="journal article" date="2011" name="Proc. Natl. Acad. Sci. U.S.A.">
        <title>Genome and transcriptome analyses of the mountain pine beetle-fungal symbiont Grosmannia clavigera, a lodgepole pine pathogen.</title>
        <authorList>
            <person name="DiGuistini S."/>
            <person name="Wang Y."/>
            <person name="Liao N.Y."/>
            <person name="Taylor G."/>
            <person name="Tanguay P."/>
            <person name="Feau N."/>
            <person name="Henrissat B."/>
            <person name="Chan S.K."/>
            <person name="Hesse-Orce U."/>
            <person name="Alamouti S.M."/>
            <person name="Tsui C.K.M."/>
            <person name="Docking R.T."/>
            <person name="Levasseur A."/>
            <person name="Haridas S."/>
            <person name="Robertson G."/>
            <person name="Birol I."/>
            <person name="Holt R.A."/>
            <person name="Marra M.A."/>
            <person name="Hamelin R.C."/>
            <person name="Hirst M."/>
            <person name="Jones S.J.M."/>
            <person name="Bohlmann J."/>
            <person name="Breuil C."/>
        </authorList>
    </citation>
    <scope>NUCLEOTIDE SEQUENCE [LARGE SCALE GENOMIC DNA]</scope>
    <source>
        <strain evidence="7">kw1407 / UAMH 11150</strain>
    </source>
</reference>
<accession>F0X809</accession>
<sequence length="711" mass="78070">MDLATIQEANRLRVEMGMKPLPVPGEEPEAKGSDEEDEDPLATLDGRHALAFDNYKKVQDAELAKRRREEKAEAVKRAREKAQRHAVLEGHTLGELEGGILGNSDKGDGADGDAKAWLRGQKQRQKKITKQSEAEAAAEEEERQRRKRLVGHDMSALLDGGDQILTLRDATVLENEDDGDELENMELREHEKLQERLDLKKKRVAYDPLTMTDDETPGSRTILGQYDEEIHGKKRKTFTLDPNAILGPDGNSAAAGKPATVLDMAAGGLSSKHSVLQHVDLNDLLAGGPSSDYVDASELKIRKPKKKSKEKKAARATRRRGGGGGDNGDDDVLFPAEATVEDDAKMDVDTAAVEAAAAADRKQKKRRAMEEADEDLMHDEESLQAVLAVQRREALKKRKRMRPEDVAKQLREASAEGADGEGEGQQGGGLVIDETAEFISNLKRREDREDELPRARKQTEPSSVTAMDADSSEDENGQDVEMKDEQGGEQGERTEGQGAAAGLEEEKKISEGMGATLSILRGRGILESEGGGGSSGNGGNGGEGGSSGGSALNTRMRAHQQFLAEKRLRLAKLEEDARRRREQDRAAGGALARMTAREREEYARRQNAQREFQTSRMLQDMFAEKYTPNFQIEYTDEHGRSLNAKEAFRELSHGFHGKTSGRGKTDKMLKRIAAEKRHMAEGILDASEAVGMSSAAQQQLKKRKEAGVRLD</sequence>
<feature type="compositionally biased region" description="Basic and acidic residues" evidence="5">
    <location>
        <begin position="402"/>
        <end position="414"/>
    </location>
</feature>
<dbReference type="Proteomes" id="UP000007796">
    <property type="component" value="Unassembled WGS sequence"/>
</dbReference>
<dbReference type="Pfam" id="PF03343">
    <property type="entry name" value="SART-1"/>
    <property type="match status" value="1"/>
</dbReference>
<feature type="compositionally biased region" description="Basic and acidic residues" evidence="5">
    <location>
        <begin position="105"/>
        <end position="116"/>
    </location>
</feature>
<dbReference type="AlphaFoldDB" id="F0X809"/>
<keyword evidence="3" id="KW-0539">Nucleus</keyword>
<evidence type="ECO:0000313" key="6">
    <source>
        <dbReference type="EMBL" id="EFX06274.1"/>
    </source>
</evidence>
<dbReference type="InParanoid" id="F0X809"/>
<feature type="coiled-coil region" evidence="4">
    <location>
        <begin position="556"/>
        <end position="583"/>
    </location>
</feature>
<comment type="similarity">
    <text evidence="2">Belongs to the SNU66/SART1 family.</text>
</comment>
<keyword evidence="6" id="KW-0238">DNA-binding</keyword>
<dbReference type="eggNOG" id="KOG2217">
    <property type="taxonomic scope" value="Eukaryota"/>
</dbReference>
<keyword evidence="4" id="KW-0175">Coiled coil</keyword>
<dbReference type="GO" id="GO:0000481">
    <property type="term" value="P:maturation of 5S rRNA"/>
    <property type="evidence" value="ECO:0007669"/>
    <property type="project" value="TreeGrafter"/>
</dbReference>
<feature type="compositionally biased region" description="Basic and acidic residues" evidence="5">
    <location>
        <begin position="443"/>
        <end position="459"/>
    </location>
</feature>
<dbReference type="PANTHER" id="PTHR14152:SF5">
    <property type="entry name" value="U4_U6.U5 TRI-SNRNP-ASSOCIATED PROTEIN 1"/>
    <property type="match status" value="1"/>
</dbReference>
<dbReference type="GeneID" id="25980045"/>
<feature type="region of interest" description="Disordered" evidence="5">
    <location>
        <begin position="209"/>
        <end position="228"/>
    </location>
</feature>
<feature type="region of interest" description="Disordered" evidence="5">
    <location>
        <begin position="96"/>
        <end position="154"/>
    </location>
</feature>
<dbReference type="GO" id="GO:0003677">
    <property type="term" value="F:DNA binding"/>
    <property type="evidence" value="ECO:0007669"/>
    <property type="project" value="UniProtKB-KW"/>
</dbReference>
<feature type="coiled-coil region" evidence="4">
    <location>
        <begin position="58"/>
        <end position="85"/>
    </location>
</feature>
<dbReference type="STRING" id="655863.F0X809"/>
<dbReference type="GO" id="GO:0045292">
    <property type="term" value="P:mRNA cis splicing, via spliceosome"/>
    <property type="evidence" value="ECO:0007669"/>
    <property type="project" value="TreeGrafter"/>
</dbReference>
<dbReference type="OrthoDB" id="5583at2759"/>
<feature type="compositionally biased region" description="Basic residues" evidence="5">
    <location>
        <begin position="302"/>
        <end position="321"/>
    </location>
</feature>
<evidence type="ECO:0000256" key="2">
    <source>
        <dbReference type="ARBA" id="ARBA00006076"/>
    </source>
</evidence>
<feature type="compositionally biased region" description="Basic and acidic residues" evidence="5">
    <location>
        <begin position="480"/>
        <end position="495"/>
    </location>
</feature>
<keyword evidence="7" id="KW-1185">Reference proteome</keyword>
<organism evidence="7">
    <name type="scientific">Grosmannia clavigera (strain kw1407 / UAMH 11150)</name>
    <name type="common">Blue stain fungus</name>
    <name type="synonym">Graphiocladiella clavigera</name>
    <dbReference type="NCBI Taxonomy" id="655863"/>
    <lineage>
        <taxon>Eukaryota</taxon>
        <taxon>Fungi</taxon>
        <taxon>Dikarya</taxon>
        <taxon>Ascomycota</taxon>
        <taxon>Pezizomycotina</taxon>
        <taxon>Sordariomycetes</taxon>
        <taxon>Sordariomycetidae</taxon>
        <taxon>Ophiostomatales</taxon>
        <taxon>Ophiostomataceae</taxon>
        <taxon>Leptographium</taxon>
    </lineage>
</organism>
<dbReference type="EMBL" id="GL629729">
    <property type="protein sequence ID" value="EFX06274.1"/>
    <property type="molecule type" value="Genomic_DNA"/>
</dbReference>
<feature type="compositionally biased region" description="Gly residues" evidence="5">
    <location>
        <begin position="529"/>
        <end position="548"/>
    </location>
</feature>
<feature type="region of interest" description="Disordered" evidence="5">
    <location>
        <begin position="690"/>
        <end position="711"/>
    </location>
</feature>
<dbReference type="GO" id="GO:0046540">
    <property type="term" value="C:U4/U6 x U5 tri-snRNP complex"/>
    <property type="evidence" value="ECO:0007669"/>
    <property type="project" value="TreeGrafter"/>
</dbReference>
<feature type="region of interest" description="Disordered" evidence="5">
    <location>
        <begin position="16"/>
        <end position="40"/>
    </location>
</feature>
<feature type="region of interest" description="Disordered" evidence="5">
    <location>
        <begin position="286"/>
        <end position="334"/>
    </location>
</feature>
<dbReference type="InterPro" id="IPR005011">
    <property type="entry name" value="SNU66/SART1"/>
</dbReference>
<dbReference type="PANTHER" id="PTHR14152">
    <property type="entry name" value="SQUAMOUS CELL CARCINOMA ANTIGEN RECOGNISED BY CYTOTOXIC T LYMPHOCYTES"/>
    <property type="match status" value="1"/>
</dbReference>
<dbReference type="RefSeq" id="XP_014175756.1">
    <property type="nucleotide sequence ID" value="XM_014320281.1"/>
</dbReference>
<evidence type="ECO:0000256" key="1">
    <source>
        <dbReference type="ARBA" id="ARBA00004123"/>
    </source>
</evidence>